<dbReference type="Gene3D" id="3.90.960.10">
    <property type="entry name" value="YbaK/aminoacyl-tRNA synthetase-associated domain"/>
    <property type="match status" value="1"/>
</dbReference>
<dbReference type="PANTHER" id="PTHR30411:SF1">
    <property type="entry name" value="CYTOPLASMIC PROTEIN"/>
    <property type="match status" value="1"/>
</dbReference>
<accession>A0A1F5GUL9</accession>
<gene>
    <name evidence="2" type="ORF">A3A48_00725</name>
</gene>
<name>A0A1F5GUL9_9BACT</name>
<dbReference type="AlphaFoldDB" id="A0A1F5GUL9"/>
<sequence length="186" mass="20926">MANFLQIEKYLKEKKISYKLISLRSSPAKRDAGLKVIDLGGEVFTVDQVKKSGVEEDEIVKTLVIRIGRSQGFNQQNVERSSIKMQFMALAIRRKDRVDFKKVRRLFGSKSGLARPEEVLMVCHVPVGAVCPILIEVPLYFDQKVMSLKHVNMGSGDLKKGLEMKLSDLLLAVGDYKLADMVIDDP</sequence>
<dbReference type="Pfam" id="PF04073">
    <property type="entry name" value="tRNA_edit"/>
    <property type="match status" value="1"/>
</dbReference>
<comment type="caution">
    <text evidence="2">The sequence shown here is derived from an EMBL/GenBank/DDBJ whole genome shotgun (WGS) entry which is preliminary data.</text>
</comment>
<dbReference type="EMBL" id="MFBN01000015">
    <property type="protein sequence ID" value="OGD95583.1"/>
    <property type="molecule type" value="Genomic_DNA"/>
</dbReference>
<dbReference type="STRING" id="1797724.A3A48_00725"/>
<evidence type="ECO:0000313" key="3">
    <source>
        <dbReference type="Proteomes" id="UP000178336"/>
    </source>
</evidence>
<dbReference type="Proteomes" id="UP000178336">
    <property type="component" value="Unassembled WGS sequence"/>
</dbReference>
<organism evidence="2 3">
    <name type="scientific">Candidatus Curtissbacteria bacterium RIFCSPLOWO2_01_FULL_37_9</name>
    <dbReference type="NCBI Taxonomy" id="1797724"/>
    <lineage>
        <taxon>Bacteria</taxon>
        <taxon>Candidatus Curtissiibacteriota</taxon>
    </lineage>
</organism>
<reference evidence="2 3" key="1">
    <citation type="journal article" date="2016" name="Nat. Commun.">
        <title>Thousands of microbial genomes shed light on interconnected biogeochemical processes in an aquifer system.</title>
        <authorList>
            <person name="Anantharaman K."/>
            <person name="Brown C.T."/>
            <person name="Hug L.A."/>
            <person name="Sharon I."/>
            <person name="Castelle C.J."/>
            <person name="Probst A.J."/>
            <person name="Thomas B.C."/>
            <person name="Singh A."/>
            <person name="Wilkins M.J."/>
            <person name="Karaoz U."/>
            <person name="Brodie E.L."/>
            <person name="Williams K.H."/>
            <person name="Hubbard S.S."/>
            <person name="Banfield J.F."/>
        </authorList>
    </citation>
    <scope>NUCLEOTIDE SEQUENCE [LARGE SCALE GENOMIC DNA]</scope>
</reference>
<dbReference type="InterPro" id="IPR036754">
    <property type="entry name" value="YbaK/aa-tRNA-synt-asso_dom_sf"/>
</dbReference>
<evidence type="ECO:0000259" key="1">
    <source>
        <dbReference type="Pfam" id="PF04073"/>
    </source>
</evidence>
<dbReference type="SUPFAM" id="SSF55826">
    <property type="entry name" value="YbaK/ProRS associated domain"/>
    <property type="match status" value="1"/>
</dbReference>
<feature type="domain" description="YbaK/aminoacyl-tRNA synthetase-associated" evidence="1">
    <location>
        <begin position="45"/>
        <end position="169"/>
    </location>
</feature>
<protein>
    <recommendedName>
        <fullName evidence="1">YbaK/aminoacyl-tRNA synthetase-associated domain-containing protein</fullName>
    </recommendedName>
</protein>
<dbReference type="GO" id="GO:0002161">
    <property type="term" value="F:aminoacyl-tRNA deacylase activity"/>
    <property type="evidence" value="ECO:0007669"/>
    <property type="project" value="InterPro"/>
</dbReference>
<evidence type="ECO:0000313" key="2">
    <source>
        <dbReference type="EMBL" id="OGD95583.1"/>
    </source>
</evidence>
<dbReference type="CDD" id="cd04332">
    <property type="entry name" value="YbaK_like"/>
    <property type="match status" value="1"/>
</dbReference>
<proteinExistence type="predicted"/>
<dbReference type="InterPro" id="IPR007214">
    <property type="entry name" value="YbaK/aa-tRNA-synth-assoc-dom"/>
</dbReference>
<dbReference type="PANTHER" id="PTHR30411">
    <property type="entry name" value="CYTOPLASMIC PROTEIN"/>
    <property type="match status" value="1"/>
</dbReference>